<comment type="caution">
    <text evidence="4">The sequence shown here is derived from an EMBL/GenBank/DDBJ whole genome shotgun (WGS) entry which is preliminary data.</text>
</comment>
<dbReference type="InterPro" id="IPR013113">
    <property type="entry name" value="SIP_FAD-bd"/>
</dbReference>
<dbReference type="InterPro" id="IPR039261">
    <property type="entry name" value="FNR_nucleotide-bd"/>
</dbReference>
<feature type="domain" description="SIP-like Rossmann fold" evidence="2">
    <location>
        <begin position="134"/>
        <end position="249"/>
    </location>
</feature>
<evidence type="ECO:0000313" key="5">
    <source>
        <dbReference type="Proteomes" id="UP000281028"/>
    </source>
</evidence>
<gene>
    <name evidence="4" type="ORF">ECE50_004370</name>
</gene>
<feature type="domain" description="Siderophore-interacting FAD-binding" evidence="3">
    <location>
        <begin position="15"/>
        <end position="120"/>
    </location>
</feature>
<dbReference type="Pfam" id="PF04954">
    <property type="entry name" value="SIP"/>
    <property type="match status" value="1"/>
</dbReference>
<protein>
    <submittedName>
        <fullName evidence="4">Siderophore-interacting protein</fullName>
    </submittedName>
</protein>
<dbReference type="PANTHER" id="PTHR30157">
    <property type="entry name" value="FERRIC REDUCTASE, NADPH-DEPENDENT"/>
    <property type="match status" value="1"/>
</dbReference>
<dbReference type="InterPro" id="IPR007037">
    <property type="entry name" value="SIP_rossman_dom"/>
</dbReference>
<dbReference type="Gene3D" id="3.40.50.80">
    <property type="entry name" value="Nucleotide-binding domain of ferredoxin-NADP reductase (FNR) module"/>
    <property type="match status" value="1"/>
</dbReference>
<dbReference type="EMBL" id="RIAR02000001">
    <property type="protein sequence ID" value="NSL86053.1"/>
    <property type="molecule type" value="Genomic_DNA"/>
</dbReference>
<evidence type="ECO:0000259" key="2">
    <source>
        <dbReference type="Pfam" id="PF04954"/>
    </source>
</evidence>
<reference evidence="4" key="1">
    <citation type="submission" date="2020-05" db="EMBL/GenBank/DDBJ databases">
        <title>Chitinophaga laudate sp. nov., isolated from a tropical peat swamp.</title>
        <authorList>
            <person name="Goh C.B.S."/>
            <person name="Lee M.S."/>
            <person name="Parimannan S."/>
            <person name="Pasbakhsh P."/>
            <person name="Yule C.M."/>
            <person name="Rajandas H."/>
            <person name="Loke S."/>
            <person name="Croft L."/>
            <person name="Tan J.B.L."/>
        </authorList>
    </citation>
    <scope>NUCLEOTIDE SEQUENCE</scope>
    <source>
        <strain evidence="4">Mgbs1</strain>
    </source>
</reference>
<evidence type="ECO:0000256" key="1">
    <source>
        <dbReference type="ARBA" id="ARBA00035644"/>
    </source>
</evidence>
<dbReference type="OrthoDB" id="9814826at2"/>
<evidence type="ECO:0000259" key="3">
    <source>
        <dbReference type="Pfam" id="PF08021"/>
    </source>
</evidence>
<name>A0A3S1D5N8_9BACT</name>
<dbReference type="Gene3D" id="2.40.30.10">
    <property type="entry name" value="Translation factors"/>
    <property type="match status" value="1"/>
</dbReference>
<keyword evidence="5" id="KW-1185">Reference proteome</keyword>
<dbReference type="AlphaFoldDB" id="A0A3S1D5N8"/>
<organism evidence="4 5">
    <name type="scientific">Chitinophaga solisilvae</name>
    <dbReference type="NCBI Taxonomy" id="1233460"/>
    <lineage>
        <taxon>Bacteria</taxon>
        <taxon>Pseudomonadati</taxon>
        <taxon>Bacteroidota</taxon>
        <taxon>Chitinophagia</taxon>
        <taxon>Chitinophagales</taxon>
        <taxon>Chitinophagaceae</taxon>
        <taxon>Chitinophaga</taxon>
    </lineage>
</organism>
<proteinExistence type="inferred from homology"/>
<comment type="similarity">
    <text evidence="1">Belongs to the SIP oxidoreductase family.</text>
</comment>
<dbReference type="Pfam" id="PF08021">
    <property type="entry name" value="FAD_binding_9"/>
    <property type="match status" value="1"/>
</dbReference>
<accession>A0A3S1D5N8</accession>
<evidence type="ECO:0000313" key="4">
    <source>
        <dbReference type="EMBL" id="NSL86053.1"/>
    </source>
</evidence>
<dbReference type="PANTHER" id="PTHR30157:SF0">
    <property type="entry name" value="NADPH-DEPENDENT FERRIC-CHELATE REDUCTASE"/>
    <property type="match status" value="1"/>
</dbReference>
<dbReference type="CDD" id="cd06193">
    <property type="entry name" value="siderophore_interacting"/>
    <property type="match status" value="1"/>
</dbReference>
<dbReference type="Proteomes" id="UP000281028">
    <property type="component" value="Unassembled WGS sequence"/>
</dbReference>
<dbReference type="RefSeq" id="WP_127034310.1">
    <property type="nucleotide sequence ID" value="NZ_JAABOK010000028.1"/>
</dbReference>
<dbReference type="InterPro" id="IPR039374">
    <property type="entry name" value="SIP_fam"/>
</dbReference>
<sequence length="264" mass="29384">MEIKQKKVIRSLFVVKEKIFLTPHYIRIVFGISARQAEQLRKVSIGGNNKIFVPAAGAVIDPMDEQVWDTGVFTAKRTYTTRYIDFDSQTMWVDFAAHGDNGPASAWALRAVPGDVLGIGMKESSKPLVPAAVEYLLAGDITALPVIGAILEQLPPYVKVNAVIEVPGQADEMELYTRAHCHITWLHNPHPQNGSTLAQTVKSMPLPQGNRYVFMAAEYNTVRQLRQYLKEEQGWNTSEFSATAYWQSGATEDQSSASRQAERS</sequence>